<dbReference type="InterPro" id="IPR024775">
    <property type="entry name" value="DinB-like"/>
</dbReference>
<dbReference type="Proteomes" id="UP001221558">
    <property type="component" value="Chromosome"/>
</dbReference>
<keyword evidence="1" id="KW-0732">Signal</keyword>
<dbReference type="InterPro" id="IPR034660">
    <property type="entry name" value="DinB/YfiT-like"/>
</dbReference>
<accession>A0ABY7WHE3</accession>
<evidence type="ECO:0000313" key="4">
    <source>
        <dbReference type="Proteomes" id="UP001221558"/>
    </source>
</evidence>
<sequence>MSTPKTLLFVALLTCSLGLKALLPPASTAPQFFEANQAVYTQQSAIDSLLQYFKETSHDLQQQVSGLSKAQLQFKPAADRWSISQCLEHIVLSEQMLFDMAKKELEKAPQPTRRKEVKVTDENLKHMMADRSQKFQAPTELQPKGKYTDSKTALAEFTAARAPVLAFIKQADAEDLKNHVSEYPTGTVNGQQNLLFIAAHCARHIKQIEEVKADPKFPKK</sequence>
<proteinExistence type="predicted"/>
<keyword evidence="4" id="KW-1185">Reference proteome</keyword>
<dbReference type="Gene3D" id="1.20.120.450">
    <property type="entry name" value="dinb family like domain"/>
    <property type="match status" value="1"/>
</dbReference>
<evidence type="ECO:0000313" key="3">
    <source>
        <dbReference type="EMBL" id="WDF67931.1"/>
    </source>
</evidence>
<feature type="signal peptide" evidence="1">
    <location>
        <begin position="1"/>
        <end position="21"/>
    </location>
</feature>
<organism evidence="3 4">
    <name type="scientific">Sphingobacterium oryzagri</name>
    <dbReference type="NCBI Taxonomy" id="3025669"/>
    <lineage>
        <taxon>Bacteria</taxon>
        <taxon>Pseudomonadati</taxon>
        <taxon>Bacteroidota</taxon>
        <taxon>Sphingobacteriia</taxon>
        <taxon>Sphingobacteriales</taxon>
        <taxon>Sphingobacteriaceae</taxon>
        <taxon>Sphingobacterium</taxon>
    </lineage>
</organism>
<evidence type="ECO:0000259" key="2">
    <source>
        <dbReference type="Pfam" id="PF12867"/>
    </source>
</evidence>
<name>A0ABY7WHE3_9SPHI</name>
<evidence type="ECO:0000256" key="1">
    <source>
        <dbReference type="SAM" id="SignalP"/>
    </source>
</evidence>
<dbReference type="RefSeq" id="WP_274266665.1">
    <property type="nucleotide sequence ID" value="NZ_CP117880.1"/>
</dbReference>
<feature type="domain" description="DinB-like" evidence="2">
    <location>
        <begin position="53"/>
        <end position="208"/>
    </location>
</feature>
<gene>
    <name evidence="3" type="ORF">PQ465_16715</name>
</gene>
<dbReference type="Pfam" id="PF12867">
    <property type="entry name" value="DinB_2"/>
    <property type="match status" value="1"/>
</dbReference>
<dbReference type="SUPFAM" id="SSF109854">
    <property type="entry name" value="DinB/YfiT-like putative metalloenzymes"/>
    <property type="match status" value="1"/>
</dbReference>
<protein>
    <submittedName>
        <fullName evidence="3">DinB family protein</fullName>
    </submittedName>
</protein>
<feature type="chain" id="PRO_5045976284" evidence="1">
    <location>
        <begin position="22"/>
        <end position="220"/>
    </location>
</feature>
<dbReference type="EMBL" id="CP117880">
    <property type="protein sequence ID" value="WDF67931.1"/>
    <property type="molecule type" value="Genomic_DNA"/>
</dbReference>
<reference evidence="3 4" key="1">
    <citation type="submission" date="2023-02" db="EMBL/GenBank/DDBJ databases">
        <title>Genome sequence of Sphingobacterium sp. KACC 22765.</title>
        <authorList>
            <person name="Kim S."/>
            <person name="Heo J."/>
            <person name="Kwon S.-W."/>
        </authorList>
    </citation>
    <scope>NUCLEOTIDE SEQUENCE [LARGE SCALE GENOMIC DNA]</scope>
    <source>
        <strain evidence="3 4">KACC 22765</strain>
    </source>
</reference>